<reference evidence="1 2" key="1">
    <citation type="submission" date="2018-11" db="EMBL/GenBank/DDBJ databases">
        <authorList>
            <consortium name="Pathogen Informatics"/>
        </authorList>
    </citation>
    <scope>NUCLEOTIDE SEQUENCE [LARGE SCALE GENOMIC DNA]</scope>
</reference>
<proteinExistence type="predicted"/>
<gene>
    <name evidence="1" type="ORF">SVUK_LOCUS18998</name>
</gene>
<organism evidence="1 2">
    <name type="scientific">Strongylus vulgaris</name>
    <name type="common">Blood worm</name>
    <dbReference type="NCBI Taxonomy" id="40348"/>
    <lineage>
        <taxon>Eukaryota</taxon>
        <taxon>Metazoa</taxon>
        <taxon>Ecdysozoa</taxon>
        <taxon>Nematoda</taxon>
        <taxon>Chromadorea</taxon>
        <taxon>Rhabditida</taxon>
        <taxon>Rhabditina</taxon>
        <taxon>Rhabditomorpha</taxon>
        <taxon>Strongyloidea</taxon>
        <taxon>Strongylidae</taxon>
        <taxon>Strongylus</taxon>
    </lineage>
</organism>
<accession>A0A3P7JEJ4</accession>
<dbReference type="AlphaFoldDB" id="A0A3P7JEJ4"/>
<evidence type="ECO:0000313" key="1">
    <source>
        <dbReference type="EMBL" id="VDM84000.1"/>
    </source>
</evidence>
<dbReference type="Proteomes" id="UP000270094">
    <property type="component" value="Unassembled WGS sequence"/>
</dbReference>
<protein>
    <submittedName>
        <fullName evidence="1">Uncharacterized protein</fullName>
    </submittedName>
</protein>
<dbReference type="EMBL" id="UYYB01126803">
    <property type="protein sequence ID" value="VDM84000.1"/>
    <property type="molecule type" value="Genomic_DNA"/>
</dbReference>
<sequence>MRSTTLFLKYGRDTISPILLIRRSRRNWPIY</sequence>
<keyword evidence="2" id="KW-1185">Reference proteome</keyword>
<evidence type="ECO:0000313" key="2">
    <source>
        <dbReference type="Proteomes" id="UP000270094"/>
    </source>
</evidence>
<name>A0A3P7JEJ4_STRVU</name>